<dbReference type="EMBL" id="VLNT01000026">
    <property type="protein sequence ID" value="TSD54394.1"/>
    <property type="molecule type" value="Genomic_DNA"/>
</dbReference>
<protein>
    <recommendedName>
        <fullName evidence="4">DUF3054 domain-containing protein</fullName>
    </recommendedName>
</protein>
<keyword evidence="3" id="KW-1185">Reference proteome</keyword>
<evidence type="ECO:0000313" key="3">
    <source>
        <dbReference type="Proteomes" id="UP000316988"/>
    </source>
</evidence>
<evidence type="ECO:0000313" key="2">
    <source>
        <dbReference type="EMBL" id="TSD54394.1"/>
    </source>
</evidence>
<sequence length="114" mass="11656">MIGRAVAAGLGAWAGAIGVVVHRQRDDLVEMTLPWGVLLAWALLLVAALAAADLAPLGPAWAGGAWTLVVLAVQLGRDVWIQGDALGWSFLGGGLLIAAVVTGWTAYRTSGSTP</sequence>
<organism evidence="2 3">
    <name type="scientific">Aeromicrobium piscarium</name>
    <dbReference type="NCBI Taxonomy" id="2590901"/>
    <lineage>
        <taxon>Bacteria</taxon>
        <taxon>Bacillati</taxon>
        <taxon>Actinomycetota</taxon>
        <taxon>Actinomycetes</taxon>
        <taxon>Propionibacteriales</taxon>
        <taxon>Nocardioidaceae</taxon>
        <taxon>Aeromicrobium</taxon>
    </lineage>
</organism>
<evidence type="ECO:0000256" key="1">
    <source>
        <dbReference type="SAM" id="Phobius"/>
    </source>
</evidence>
<feature type="transmembrane region" description="Helical" evidence="1">
    <location>
        <begin position="33"/>
        <end position="52"/>
    </location>
</feature>
<dbReference type="AlphaFoldDB" id="A0A554RK75"/>
<name>A0A554RK75_9ACTN</name>
<keyword evidence="1" id="KW-0812">Transmembrane</keyword>
<dbReference type="OrthoDB" id="3749060at2"/>
<reference evidence="2 3" key="1">
    <citation type="submission" date="2019-07" db="EMBL/GenBank/DDBJ databases">
        <authorList>
            <person name="Zhao L.H."/>
        </authorList>
    </citation>
    <scope>NUCLEOTIDE SEQUENCE [LARGE SCALE GENOMIC DNA]</scope>
    <source>
        <strain evidence="2 3">Co35</strain>
    </source>
</reference>
<dbReference type="Proteomes" id="UP000316988">
    <property type="component" value="Unassembled WGS sequence"/>
</dbReference>
<evidence type="ECO:0008006" key="4">
    <source>
        <dbReference type="Google" id="ProtNLM"/>
    </source>
</evidence>
<dbReference type="RefSeq" id="WP_143914840.1">
    <property type="nucleotide sequence ID" value="NZ_VLNT01000026.1"/>
</dbReference>
<gene>
    <name evidence="2" type="ORF">FNM00_17585</name>
</gene>
<accession>A0A554RK75</accession>
<keyword evidence="1" id="KW-1133">Transmembrane helix</keyword>
<proteinExistence type="predicted"/>
<keyword evidence="1" id="KW-0472">Membrane</keyword>
<comment type="caution">
    <text evidence="2">The sequence shown here is derived from an EMBL/GenBank/DDBJ whole genome shotgun (WGS) entry which is preliminary data.</text>
</comment>
<feature type="transmembrane region" description="Helical" evidence="1">
    <location>
        <begin position="88"/>
        <end position="107"/>
    </location>
</feature>